<keyword evidence="1" id="KW-0472">Membrane</keyword>
<evidence type="ECO:0000313" key="3">
    <source>
        <dbReference type="Proteomes" id="UP000257109"/>
    </source>
</evidence>
<accession>A0A371F862</accession>
<keyword evidence="3" id="KW-1185">Reference proteome</keyword>
<proteinExistence type="predicted"/>
<dbReference type="AlphaFoldDB" id="A0A371F862"/>
<name>A0A371F862_MUCPR</name>
<evidence type="ECO:0000256" key="1">
    <source>
        <dbReference type="SAM" id="Phobius"/>
    </source>
</evidence>
<feature type="transmembrane region" description="Helical" evidence="1">
    <location>
        <begin position="91"/>
        <end position="114"/>
    </location>
</feature>
<sequence>MNKGFWKNILTYMRSSFSLIKTLCMVNSYEKPIIGFISNEIDNFKKKINSYEKPIIGFISNEIDNFKKKIQSLFNNATLPFGKLLIKFGTINYICLSLLLIIILTSHCTVTLNLKLIMKVKSVLVSPLGLVESLNVYFKPKLQNVGNLMVMNIPNCKGMLFKCILFRCILRKKNCLQQKIMTDIVFVMTNSRLNEKKDVKKAYDENILVEAIKDANRGCGASVNDLEVPPIVDDDEGGEDFINEDEDHTKAQYTFILIDMKG</sequence>
<feature type="non-terminal residue" evidence="2">
    <location>
        <position position="1"/>
    </location>
</feature>
<keyword evidence="1" id="KW-0812">Transmembrane</keyword>
<reference evidence="2" key="1">
    <citation type="submission" date="2018-05" db="EMBL/GenBank/DDBJ databases">
        <title>Draft genome of Mucuna pruriens seed.</title>
        <authorList>
            <person name="Nnadi N.E."/>
            <person name="Vos R."/>
            <person name="Hasami M.H."/>
            <person name="Devisetty U.K."/>
            <person name="Aguiy J.C."/>
        </authorList>
    </citation>
    <scope>NUCLEOTIDE SEQUENCE [LARGE SCALE GENOMIC DNA]</scope>
    <source>
        <strain evidence="2">JCA_2017</strain>
    </source>
</reference>
<gene>
    <name evidence="2" type="ORF">CR513_45763</name>
</gene>
<evidence type="ECO:0000313" key="2">
    <source>
        <dbReference type="EMBL" id="RDX74481.1"/>
    </source>
</evidence>
<dbReference type="Proteomes" id="UP000257109">
    <property type="component" value="Unassembled WGS sequence"/>
</dbReference>
<comment type="caution">
    <text evidence="2">The sequence shown here is derived from an EMBL/GenBank/DDBJ whole genome shotgun (WGS) entry which is preliminary data.</text>
</comment>
<protein>
    <submittedName>
        <fullName evidence="2">Uncharacterized protein</fullName>
    </submittedName>
</protein>
<dbReference type="EMBL" id="QJKJ01010164">
    <property type="protein sequence ID" value="RDX74481.1"/>
    <property type="molecule type" value="Genomic_DNA"/>
</dbReference>
<organism evidence="2 3">
    <name type="scientific">Mucuna pruriens</name>
    <name type="common">Velvet bean</name>
    <name type="synonym">Dolichos pruriens</name>
    <dbReference type="NCBI Taxonomy" id="157652"/>
    <lineage>
        <taxon>Eukaryota</taxon>
        <taxon>Viridiplantae</taxon>
        <taxon>Streptophyta</taxon>
        <taxon>Embryophyta</taxon>
        <taxon>Tracheophyta</taxon>
        <taxon>Spermatophyta</taxon>
        <taxon>Magnoliopsida</taxon>
        <taxon>eudicotyledons</taxon>
        <taxon>Gunneridae</taxon>
        <taxon>Pentapetalae</taxon>
        <taxon>rosids</taxon>
        <taxon>fabids</taxon>
        <taxon>Fabales</taxon>
        <taxon>Fabaceae</taxon>
        <taxon>Papilionoideae</taxon>
        <taxon>50 kb inversion clade</taxon>
        <taxon>NPAAA clade</taxon>
        <taxon>indigoferoid/millettioid clade</taxon>
        <taxon>Phaseoleae</taxon>
        <taxon>Mucuna</taxon>
    </lineage>
</organism>
<keyword evidence="1" id="KW-1133">Transmembrane helix</keyword>